<dbReference type="InterPro" id="IPR006311">
    <property type="entry name" value="TAT_signal"/>
</dbReference>
<dbReference type="PANTHER" id="PTHR12110">
    <property type="entry name" value="HYDROXYPYRUVATE ISOMERASE"/>
    <property type="match status" value="1"/>
</dbReference>
<evidence type="ECO:0000313" key="4">
    <source>
        <dbReference type="Proteomes" id="UP000013909"/>
    </source>
</evidence>
<gene>
    <name evidence="3" type="ORF">ADIS_3288</name>
</gene>
<dbReference type="PANTHER" id="PTHR12110:SF53">
    <property type="entry name" value="BLR5974 PROTEIN"/>
    <property type="match status" value="1"/>
</dbReference>
<reference evidence="3 4" key="1">
    <citation type="submission" date="2013-02" db="EMBL/GenBank/DDBJ databases">
        <title>A novel strain isolated from Lonar lake, Maharashtra, India.</title>
        <authorList>
            <person name="Singh A."/>
        </authorList>
    </citation>
    <scope>NUCLEOTIDE SEQUENCE [LARGE SCALE GENOMIC DNA]</scope>
    <source>
        <strain evidence="3 4">AK24</strain>
    </source>
</reference>
<name>R7ZPX3_9BACT</name>
<evidence type="ECO:0000313" key="3">
    <source>
        <dbReference type="EMBL" id="EON76160.1"/>
    </source>
</evidence>
<keyword evidence="1" id="KW-0732">Signal</keyword>
<proteinExistence type="predicted"/>
<feature type="domain" description="Xylose isomerase-like TIM barrel" evidence="2">
    <location>
        <begin position="118"/>
        <end position="287"/>
    </location>
</feature>
<dbReference type="STRING" id="1232681.ADIS_3288"/>
<dbReference type="EMBL" id="AQHR01000088">
    <property type="protein sequence ID" value="EON76160.1"/>
    <property type="molecule type" value="Genomic_DNA"/>
</dbReference>
<organism evidence="3 4">
    <name type="scientific">Lunatimonas lonarensis</name>
    <dbReference type="NCBI Taxonomy" id="1232681"/>
    <lineage>
        <taxon>Bacteria</taxon>
        <taxon>Pseudomonadati</taxon>
        <taxon>Bacteroidota</taxon>
        <taxon>Cytophagia</taxon>
        <taxon>Cytophagales</taxon>
        <taxon>Cyclobacteriaceae</taxon>
    </lineage>
</organism>
<dbReference type="InterPro" id="IPR013022">
    <property type="entry name" value="Xyl_isomerase-like_TIM-brl"/>
</dbReference>
<feature type="chain" id="PRO_5004461856" evidence="1">
    <location>
        <begin position="35"/>
        <end position="354"/>
    </location>
</feature>
<dbReference type="PROSITE" id="PS51318">
    <property type="entry name" value="TAT"/>
    <property type="match status" value="1"/>
</dbReference>
<comment type="caution">
    <text evidence="3">The sequence shown here is derived from an EMBL/GenBank/DDBJ whole genome shotgun (WGS) entry which is preliminary data.</text>
</comment>
<dbReference type="Pfam" id="PF01261">
    <property type="entry name" value="AP_endonuc_2"/>
    <property type="match status" value="1"/>
</dbReference>
<dbReference type="Proteomes" id="UP000013909">
    <property type="component" value="Unassembled WGS sequence"/>
</dbReference>
<dbReference type="GO" id="GO:0016853">
    <property type="term" value="F:isomerase activity"/>
    <property type="evidence" value="ECO:0007669"/>
    <property type="project" value="UniProtKB-KW"/>
</dbReference>
<evidence type="ECO:0000259" key="2">
    <source>
        <dbReference type="Pfam" id="PF01261"/>
    </source>
</evidence>
<keyword evidence="4" id="KW-1185">Reference proteome</keyword>
<accession>R7ZPX3</accession>
<dbReference type="RefSeq" id="WP_010855421.1">
    <property type="nucleotide sequence ID" value="NZ_AQHR01000088.1"/>
</dbReference>
<keyword evidence="3" id="KW-0413">Isomerase</keyword>
<dbReference type="OrthoDB" id="256906at2"/>
<feature type="signal peptide" evidence="1">
    <location>
        <begin position="1"/>
        <end position="34"/>
    </location>
</feature>
<dbReference type="SUPFAM" id="SSF51658">
    <property type="entry name" value="Xylose isomerase-like"/>
    <property type="match status" value="1"/>
</dbReference>
<dbReference type="InterPro" id="IPR050312">
    <property type="entry name" value="IolE/XylAMocC-like"/>
</dbReference>
<protein>
    <submittedName>
        <fullName evidence="3">Xylose isomerase domain protein TIM barrel</fullName>
    </submittedName>
</protein>
<dbReference type="Gene3D" id="3.20.20.150">
    <property type="entry name" value="Divalent-metal-dependent TIM barrel enzymes"/>
    <property type="match status" value="1"/>
</dbReference>
<dbReference type="InterPro" id="IPR036237">
    <property type="entry name" value="Xyl_isomerase-like_sf"/>
</dbReference>
<sequence>MTASTNLSTDRRSFIRLAALGALATQLPLLSALAATNRTGVVVHSYAARWQSKTADEQFPPITDALGLLRHCHSIGAGGIQTAIRGWTNAFARQLREESEQVGMYVEGSVALPKDASVLGLFDQEVQIAKEAGINVLRCVSLGPRRYESLHSYQEFLDFQERGLKALQLAVPILEKHRMRLAVENHKDWRSEELLAILHRLESEWVGVTLDFGNSIALMEEPLYTAKLLAPYVFSTHIKDMAVDLHSNGFSMSEVPLGKGILDLQKIGQLCRRYNPQVTFNLEMITRDPLVIPCLTDGYWATFGDRVPASRLAGILAMVTQHRNPLPKVSHLPARELLALEEKNVVSSLAYRIR</sequence>
<dbReference type="AlphaFoldDB" id="R7ZPX3"/>
<evidence type="ECO:0000256" key="1">
    <source>
        <dbReference type="SAM" id="SignalP"/>
    </source>
</evidence>